<gene>
    <name evidence="1" type="ORF">EVAR_102537_1</name>
</gene>
<accession>A0A4C1TSS5</accession>
<organism evidence="1 2">
    <name type="scientific">Eumeta variegata</name>
    <name type="common">Bagworm moth</name>
    <name type="synonym">Eumeta japonica</name>
    <dbReference type="NCBI Taxonomy" id="151549"/>
    <lineage>
        <taxon>Eukaryota</taxon>
        <taxon>Metazoa</taxon>
        <taxon>Ecdysozoa</taxon>
        <taxon>Arthropoda</taxon>
        <taxon>Hexapoda</taxon>
        <taxon>Insecta</taxon>
        <taxon>Pterygota</taxon>
        <taxon>Neoptera</taxon>
        <taxon>Endopterygota</taxon>
        <taxon>Lepidoptera</taxon>
        <taxon>Glossata</taxon>
        <taxon>Ditrysia</taxon>
        <taxon>Tineoidea</taxon>
        <taxon>Psychidae</taxon>
        <taxon>Oiketicinae</taxon>
        <taxon>Eumeta</taxon>
    </lineage>
</organism>
<keyword evidence="2" id="KW-1185">Reference proteome</keyword>
<feature type="non-terminal residue" evidence="1">
    <location>
        <position position="66"/>
    </location>
</feature>
<dbReference type="EMBL" id="BGZK01006151">
    <property type="protein sequence ID" value="GBP16876.1"/>
    <property type="molecule type" value="Genomic_DNA"/>
</dbReference>
<name>A0A4C1TSS5_EUMVA</name>
<sequence>MGVGMHSQLLARISHIGKAEGDSCRACEEEEIVRRYSTIMSMAHHGLFNLRSDALPNIIPHGAYAE</sequence>
<dbReference type="AlphaFoldDB" id="A0A4C1TSS5"/>
<dbReference type="Proteomes" id="UP000299102">
    <property type="component" value="Unassembled WGS sequence"/>
</dbReference>
<evidence type="ECO:0000313" key="2">
    <source>
        <dbReference type="Proteomes" id="UP000299102"/>
    </source>
</evidence>
<protein>
    <submittedName>
        <fullName evidence="1">Uncharacterized protein</fullName>
    </submittedName>
</protein>
<reference evidence="1 2" key="1">
    <citation type="journal article" date="2019" name="Commun. Biol.">
        <title>The bagworm genome reveals a unique fibroin gene that provides high tensile strength.</title>
        <authorList>
            <person name="Kono N."/>
            <person name="Nakamura H."/>
            <person name="Ohtoshi R."/>
            <person name="Tomita M."/>
            <person name="Numata K."/>
            <person name="Arakawa K."/>
        </authorList>
    </citation>
    <scope>NUCLEOTIDE SEQUENCE [LARGE SCALE GENOMIC DNA]</scope>
</reference>
<evidence type="ECO:0000313" key="1">
    <source>
        <dbReference type="EMBL" id="GBP16876.1"/>
    </source>
</evidence>
<proteinExistence type="predicted"/>
<comment type="caution">
    <text evidence="1">The sequence shown here is derived from an EMBL/GenBank/DDBJ whole genome shotgun (WGS) entry which is preliminary data.</text>
</comment>